<keyword evidence="4" id="KW-0238">DNA-binding</keyword>
<dbReference type="PROSITE" id="PS00351">
    <property type="entry name" value="TFIID"/>
    <property type="match status" value="1"/>
</dbReference>
<evidence type="ECO:0000256" key="10">
    <source>
        <dbReference type="ARBA" id="ARBA00042653"/>
    </source>
</evidence>
<dbReference type="AlphaFoldDB" id="A0A6G5Q7H6"/>
<dbReference type="FunFam" id="3.30.310.10:FF:000002">
    <property type="entry name" value="TATA-box-binding protein 2"/>
    <property type="match status" value="1"/>
</dbReference>
<evidence type="ECO:0000256" key="4">
    <source>
        <dbReference type="ARBA" id="ARBA00023125"/>
    </source>
</evidence>
<protein>
    <recommendedName>
        <fullName evidence="3">TATA-box-binding protein</fullName>
    </recommendedName>
    <alternativeName>
        <fullName evidence="7">TATA sequence-binding protein</fullName>
    </alternativeName>
    <alternativeName>
        <fullName evidence="10">TATA-binding factor</fullName>
    </alternativeName>
    <alternativeName>
        <fullName evidence="8">TATA-box factor</fullName>
    </alternativeName>
    <alternativeName>
        <fullName evidence="11">Transcription initiation factor TFIID TBP subunit</fullName>
    </alternativeName>
</protein>
<evidence type="ECO:0000256" key="6">
    <source>
        <dbReference type="ARBA" id="ARBA00023242"/>
    </source>
</evidence>
<dbReference type="GO" id="GO:0042797">
    <property type="term" value="P:tRNA transcription by RNA polymerase III"/>
    <property type="evidence" value="ECO:0007669"/>
    <property type="project" value="UniProtKB-ARBA"/>
</dbReference>
<evidence type="ECO:0000256" key="9">
    <source>
        <dbReference type="ARBA" id="ARBA00037612"/>
    </source>
</evidence>
<dbReference type="Pfam" id="PF00352">
    <property type="entry name" value="TBP"/>
    <property type="match status" value="2"/>
</dbReference>
<name>A0A6G5Q7H6_9CRUS</name>
<dbReference type="HAMAP" id="MF_00408">
    <property type="entry name" value="TATA_bind_prot_arch"/>
    <property type="match status" value="1"/>
</dbReference>
<evidence type="ECO:0000256" key="7">
    <source>
        <dbReference type="ARBA" id="ARBA00030739"/>
    </source>
</evidence>
<evidence type="ECO:0000256" key="2">
    <source>
        <dbReference type="ARBA" id="ARBA00005560"/>
    </source>
</evidence>
<evidence type="ECO:0000256" key="8">
    <source>
        <dbReference type="ARBA" id="ARBA00033017"/>
    </source>
</evidence>
<dbReference type="GO" id="GO:0006352">
    <property type="term" value="P:DNA-templated transcription initiation"/>
    <property type="evidence" value="ECO:0007669"/>
    <property type="project" value="InterPro"/>
</dbReference>
<evidence type="ECO:0000256" key="11">
    <source>
        <dbReference type="ARBA" id="ARBA00042691"/>
    </source>
</evidence>
<dbReference type="GO" id="GO:0001092">
    <property type="term" value="F:TFIIA-class transcription factor complex binding"/>
    <property type="evidence" value="ECO:0007669"/>
    <property type="project" value="UniProtKB-ARBA"/>
</dbReference>
<dbReference type="GO" id="GO:0005634">
    <property type="term" value="C:nucleus"/>
    <property type="evidence" value="ECO:0007669"/>
    <property type="project" value="UniProtKB-SubCell"/>
</dbReference>
<dbReference type="SUPFAM" id="SSF55945">
    <property type="entry name" value="TATA-box binding protein-like"/>
    <property type="match status" value="2"/>
</dbReference>
<sequence>MDLPLPSPGFSIPSIGTPLHQPEEDQQILPTASPMHSTARQPTASSAFGLTLPHQQQSSNTAASSQPLYSMPGFTPQHMLQPQTPQALMSPAVNRGSSGMLGDSHMHSQGTPAPLGLYGPATPAPMTPHTPASADPGIVPQLQNIVSTVNLGCKLDLKKIALHARNAEYNPKRFAAVIMRIREPRTTALIFSSGKMVCTGAKSEEDSRLAARKYARIVQKLGFQAKFLDFKIQNMVGSCDVKFPIRLEGLVLTHSQFSSYEPELFPGLIYRMVKPRIVLLIFVSGKVVLTGAKVRQEIYDAFDNIYPILKSFKKQ</sequence>
<comment type="subcellular location">
    <subcellularLocation>
        <location evidence="1">Nucleus</location>
    </subcellularLocation>
</comment>
<evidence type="ECO:0000256" key="1">
    <source>
        <dbReference type="ARBA" id="ARBA00004123"/>
    </source>
</evidence>
<dbReference type="PRINTS" id="PR00686">
    <property type="entry name" value="TIFACTORIID"/>
</dbReference>
<dbReference type="InterPro" id="IPR012295">
    <property type="entry name" value="TBP_dom_sf"/>
</dbReference>
<evidence type="ECO:0000256" key="3">
    <source>
        <dbReference type="ARBA" id="ARBA00021962"/>
    </source>
</evidence>
<comment type="similarity">
    <text evidence="2">Belongs to the TBP family.</text>
</comment>
<dbReference type="PANTHER" id="PTHR10126">
    <property type="entry name" value="TATA-BOX BINDING PROTEIN"/>
    <property type="match status" value="1"/>
</dbReference>
<feature type="region of interest" description="Disordered" evidence="12">
    <location>
        <begin position="53"/>
        <end position="81"/>
    </location>
</feature>
<reference evidence="13" key="1">
    <citation type="submission" date="2018-07" db="EMBL/GenBank/DDBJ databases">
        <title>Evaluation of reference genes for quantitative real-time PCR in brackish water flea Diaphanosoma celebensis.</title>
        <authorList>
            <person name="Yoon H.-W."/>
            <person name="Kim R.-O."/>
            <person name="Lee Y.-M."/>
        </authorList>
    </citation>
    <scope>NUCLEOTIDE SEQUENCE</scope>
</reference>
<organism evidence="13">
    <name type="scientific">Diaphanosoma celebensis</name>
    <dbReference type="NCBI Taxonomy" id="2184134"/>
    <lineage>
        <taxon>Eukaryota</taxon>
        <taxon>Metazoa</taxon>
        <taxon>Ecdysozoa</taxon>
        <taxon>Arthropoda</taxon>
        <taxon>Crustacea</taxon>
        <taxon>Branchiopoda</taxon>
        <taxon>Diplostraca</taxon>
        <taxon>Cladocera</taxon>
        <taxon>Ctenopoda</taxon>
        <taxon>Sididae</taxon>
        <taxon>Diaphanosoma</taxon>
    </lineage>
</organism>
<proteinExistence type="evidence at transcript level"/>
<evidence type="ECO:0000256" key="12">
    <source>
        <dbReference type="SAM" id="MobiDB-lite"/>
    </source>
</evidence>
<accession>A0A6G5Q7H6</accession>
<dbReference type="InterPro" id="IPR000814">
    <property type="entry name" value="TBP"/>
</dbReference>
<dbReference type="InterPro" id="IPR030491">
    <property type="entry name" value="TBP_CS"/>
</dbReference>
<keyword evidence="6" id="KW-0539">Nucleus</keyword>
<comment type="function">
    <text evidence="9">General transcription factor that functions at the core of the DNA-binding multiprotein factor TFIID. Binding of TFIID to the TATA box is the initial transcriptional step of the pre-initiation complex (PIC), playing a role in the activation of eukaryotic genes transcribed by RNA polymerase II.</text>
</comment>
<feature type="compositionally biased region" description="Low complexity" evidence="12">
    <location>
        <begin position="55"/>
        <end position="66"/>
    </location>
</feature>
<dbReference type="Gene3D" id="3.30.310.10">
    <property type="entry name" value="TATA-Binding Protein"/>
    <property type="match status" value="2"/>
</dbReference>
<feature type="region of interest" description="Disordered" evidence="12">
    <location>
        <begin position="1"/>
        <end position="22"/>
    </location>
</feature>
<evidence type="ECO:0000256" key="5">
    <source>
        <dbReference type="ARBA" id="ARBA00023163"/>
    </source>
</evidence>
<dbReference type="GO" id="GO:0000978">
    <property type="term" value="F:RNA polymerase II cis-regulatory region sequence-specific DNA binding"/>
    <property type="evidence" value="ECO:0007669"/>
    <property type="project" value="UniProtKB-ARBA"/>
</dbReference>
<dbReference type="InterPro" id="IPR033710">
    <property type="entry name" value="TBP_eukaryotic"/>
</dbReference>
<evidence type="ECO:0000313" key="13">
    <source>
        <dbReference type="EMBL" id="QBR98229.1"/>
    </source>
</evidence>
<keyword evidence="5" id="KW-0804">Transcription</keyword>
<dbReference type="EMBL" id="MH636292">
    <property type="protein sequence ID" value="QBR98229.1"/>
    <property type="molecule type" value="mRNA"/>
</dbReference>
<dbReference type="CDD" id="cd04516">
    <property type="entry name" value="TBP_eukaryotes"/>
    <property type="match status" value="1"/>
</dbReference>
<dbReference type="GO" id="GO:0000992">
    <property type="term" value="F:RNA polymerase III cis-regulatory region sequence-specific DNA binding"/>
    <property type="evidence" value="ECO:0007669"/>
    <property type="project" value="UniProtKB-ARBA"/>
</dbReference>
<dbReference type="FunFam" id="3.30.310.10:FF:000001">
    <property type="entry name" value="TATA-box-binding protein 2"/>
    <property type="match status" value="1"/>
</dbReference>